<feature type="domain" description="Rhodanese" evidence="1">
    <location>
        <begin position="52"/>
        <end position="141"/>
    </location>
</feature>
<name>A0A1W1D6J0_9ZZZZ</name>
<dbReference type="InterPro" id="IPR001279">
    <property type="entry name" value="Metallo-B-lactamas"/>
</dbReference>
<dbReference type="SMART" id="SM00450">
    <property type="entry name" value="RHOD"/>
    <property type="match status" value="1"/>
</dbReference>
<protein>
    <submittedName>
        <fullName evidence="2">SoxH protein, homolog</fullName>
    </submittedName>
</protein>
<dbReference type="PROSITE" id="PS50206">
    <property type="entry name" value="RHODANESE_3"/>
    <property type="match status" value="1"/>
</dbReference>
<dbReference type="AlphaFoldDB" id="A0A1W1D6J0"/>
<dbReference type="PANTHER" id="PTHR42951">
    <property type="entry name" value="METALLO-BETA-LACTAMASE DOMAIN-CONTAINING"/>
    <property type="match status" value="1"/>
</dbReference>
<evidence type="ECO:0000259" key="1">
    <source>
        <dbReference type="PROSITE" id="PS50206"/>
    </source>
</evidence>
<dbReference type="Gene3D" id="3.40.250.10">
    <property type="entry name" value="Rhodanese-like domain"/>
    <property type="match status" value="1"/>
</dbReference>
<dbReference type="InterPro" id="IPR036866">
    <property type="entry name" value="RibonucZ/Hydroxyglut_hydro"/>
</dbReference>
<dbReference type="InterPro" id="IPR036873">
    <property type="entry name" value="Rhodanese-like_dom_sf"/>
</dbReference>
<dbReference type="Pfam" id="PF00581">
    <property type="entry name" value="Rhodanese"/>
    <property type="match status" value="1"/>
</dbReference>
<dbReference type="SUPFAM" id="SSF52821">
    <property type="entry name" value="Rhodanese/Cell cycle control phosphatase"/>
    <property type="match status" value="1"/>
</dbReference>
<sequence>MKHFLLVFFFFINTSVHSELVDGDKMLEAVNKEIVNINTRQLKEILDKDPYTVLIDVRTRDEIVQFGAIHRGQNKHVPRGFLEFQIGEHAVSEDTPIIVYCDQSRRSPLAAKALMNMGYTNVKNYSDGFTRWKEAGLPYTISDQAPENALYSNPVEVIKGVYSAIGATQPASYENSGHNNNLSFIVADDAVVVFNAGGSYLLAETIHDKIKEITNLPVKYVVLENAQGHAMLGSNYWKEQGAVIIAHEHAAKIIKERKEDIFDRAYRRLKDKMYKTKVVMPDQTFEDHLALDVAGRKIELLHLGPSHGPADIQLWMPEERLLISGDLAFNVRVLPILDHTDIRGWVETWDKLEALNASVIIPGHGGPTDIKTVTKFTKDYLVYMLTEVEKVIDNDGELIDAYKIDVSRFIQWDTFNELSKRNAERIFRKLEFE</sequence>
<dbReference type="CDD" id="cd16282">
    <property type="entry name" value="metallo-hydrolase-like_MBL-fold"/>
    <property type="match status" value="1"/>
</dbReference>
<dbReference type="SMART" id="SM00849">
    <property type="entry name" value="Lactamase_B"/>
    <property type="match status" value="1"/>
</dbReference>
<dbReference type="SUPFAM" id="SSF56281">
    <property type="entry name" value="Metallo-hydrolase/oxidoreductase"/>
    <property type="match status" value="1"/>
</dbReference>
<evidence type="ECO:0000313" key="2">
    <source>
        <dbReference type="EMBL" id="SFV76057.1"/>
    </source>
</evidence>
<dbReference type="InterPro" id="IPR050855">
    <property type="entry name" value="NDM-1-like"/>
</dbReference>
<accession>A0A1W1D6J0</accession>
<dbReference type="EMBL" id="FPHQ01000025">
    <property type="protein sequence ID" value="SFV76057.1"/>
    <property type="molecule type" value="Genomic_DNA"/>
</dbReference>
<reference evidence="2" key="1">
    <citation type="submission" date="2016-10" db="EMBL/GenBank/DDBJ databases">
        <authorList>
            <person name="de Groot N.N."/>
        </authorList>
    </citation>
    <scope>NUCLEOTIDE SEQUENCE</scope>
</reference>
<organism evidence="2">
    <name type="scientific">hydrothermal vent metagenome</name>
    <dbReference type="NCBI Taxonomy" id="652676"/>
    <lineage>
        <taxon>unclassified sequences</taxon>
        <taxon>metagenomes</taxon>
        <taxon>ecological metagenomes</taxon>
    </lineage>
</organism>
<dbReference type="Pfam" id="PF00753">
    <property type="entry name" value="Lactamase_B"/>
    <property type="match status" value="1"/>
</dbReference>
<dbReference type="Gene3D" id="3.60.15.10">
    <property type="entry name" value="Ribonuclease Z/Hydroxyacylglutathione hydrolase-like"/>
    <property type="match status" value="1"/>
</dbReference>
<proteinExistence type="predicted"/>
<gene>
    <name evidence="2" type="ORF">MNB_SUP05-10-1071</name>
</gene>
<dbReference type="PANTHER" id="PTHR42951:SF20">
    <property type="entry name" value="BETA LACTAMASE"/>
    <property type="match status" value="1"/>
</dbReference>
<dbReference type="InterPro" id="IPR001763">
    <property type="entry name" value="Rhodanese-like_dom"/>
</dbReference>